<feature type="compositionally biased region" description="Acidic residues" evidence="1">
    <location>
        <begin position="16"/>
        <end position="67"/>
    </location>
</feature>
<name>A0AAE1DIH5_9GAST</name>
<feature type="compositionally biased region" description="Gly residues" evidence="1">
    <location>
        <begin position="1"/>
        <end position="10"/>
    </location>
</feature>
<reference evidence="2" key="1">
    <citation type="journal article" date="2023" name="G3 (Bethesda)">
        <title>A reference genome for the long-term kleptoplast-retaining sea slug Elysia crispata morphotype clarki.</title>
        <authorList>
            <person name="Eastman K.E."/>
            <person name="Pendleton A.L."/>
            <person name="Shaikh M.A."/>
            <person name="Suttiyut T."/>
            <person name="Ogas R."/>
            <person name="Tomko P."/>
            <person name="Gavelis G."/>
            <person name="Widhalm J.R."/>
            <person name="Wisecaver J.H."/>
        </authorList>
    </citation>
    <scope>NUCLEOTIDE SEQUENCE</scope>
    <source>
        <strain evidence="2">ECLA1</strain>
    </source>
</reference>
<feature type="region of interest" description="Disordered" evidence="1">
    <location>
        <begin position="1"/>
        <end position="135"/>
    </location>
</feature>
<evidence type="ECO:0000313" key="3">
    <source>
        <dbReference type="Proteomes" id="UP001283361"/>
    </source>
</evidence>
<evidence type="ECO:0000256" key="1">
    <source>
        <dbReference type="SAM" id="MobiDB-lite"/>
    </source>
</evidence>
<comment type="caution">
    <text evidence="2">The sequence shown here is derived from an EMBL/GenBank/DDBJ whole genome shotgun (WGS) entry which is preliminary data.</text>
</comment>
<gene>
    <name evidence="2" type="ORF">RRG08_011887</name>
</gene>
<protein>
    <submittedName>
        <fullName evidence="2">Uncharacterized protein</fullName>
    </submittedName>
</protein>
<dbReference type="AlphaFoldDB" id="A0AAE1DIH5"/>
<keyword evidence="3" id="KW-1185">Reference proteome</keyword>
<evidence type="ECO:0000313" key="2">
    <source>
        <dbReference type="EMBL" id="KAK3771974.1"/>
    </source>
</evidence>
<feature type="compositionally biased region" description="Polar residues" evidence="1">
    <location>
        <begin position="125"/>
        <end position="135"/>
    </location>
</feature>
<dbReference type="Proteomes" id="UP001283361">
    <property type="component" value="Unassembled WGS sequence"/>
</dbReference>
<accession>A0AAE1DIH5</accession>
<dbReference type="EMBL" id="JAWDGP010003665">
    <property type="protein sequence ID" value="KAK3771974.1"/>
    <property type="molecule type" value="Genomic_DNA"/>
</dbReference>
<organism evidence="2 3">
    <name type="scientific">Elysia crispata</name>
    <name type="common">lettuce slug</name>
    <dbReference type="NCBI Taxonomy" id="231223"/>
    <lineage>
        <taxon>Eukaryota</taxon>
        <taxon>Metazoa</taxon>
        <taxon>Spiralia</taxon>
        <taxon>Lophotrochozoa</taxon>
        <taxon>Mollusca</taxon>
        <taxon>Gastropoda</taxon>
        <taxon>Heterobranchia</taxon>
        <taxon>Euthyneura</taxon>
        <taxon>Panpulmonata</taxon>
        <taxon>Sacoglossa</taxon>
        <taxon>Placobranchoidea</taxon>
        <taxon>Plakobranchidae</taxon>
        <taxon>Elysia</taxon>
    </lineage>
</organism>
<proteinExistence type="predicted"/>
<sequence>MVMSFGGGNNRGNNEGDGDDDDDDDDDSDDDDDDDGGGDDDDSNDDDDDDDDDDGNDDDNGDDDDDDVRWKLLTQTGSPPHGKVGEKRPAIPIECSTGHLKNWTPSSTKGQRSRDGKRRKKENPLTGSDTFTSAPTYCRPLARDLLKPRLAHSGVQPIQSTAPV</sequence>